<name>A0AAV1AK99_VICFA</name>
<keyword evidence="6" id="KW-1185">Reference proteome</keyword>
<dbReference type="Proteomes" id="UP001157006">
    <property type="component" value="Chromosome 4"/>
</dbReference>
<dbReference type="AlphaFoldDB" id="A0AAV1AK99"/>
<dbReference type="Pfam" id="PF09420">
    <property type="entry name" value="Nop16"/>
    <property type="match status" value="1"/>
</dbReference>
<dbReference type="PANTHER" id="PTHR48433:SF1">
    <property type="entry name" value="OUTER ENVELOPE PROTEIN 61-LIKE"/>
    <property type="match status" value="1"/>
</dbReference>
<dbReference type="PANTHER" id="PTHR48433">
    <property type="entry name" value="OUTER ENVELOPE PROTEIN 61-LIKE"/>
    <property type="match status" value="1"/>
</dbReference>
<dbReference type="Gene3D" id="1.25.40.10">
    <property type="entry name" value="Tetratricopeptide repeat domain"/>
    <property type="match status" value="1"/>
</dbReference>
<feature type="transmembrane region" description="Helical" evidence="3">
    <location>
        <begin position="204"/>
        <end position="224"/>
    </location>
</feature>
<sequence length="786" mass="87471">MGTTVNTRRRKKVKKLLKYIKHQFTFYSCVHFFYSRRKYKNSRPKVRVGLPKKNPKVLKPAFTIPPKLLQSLVEDPKWDEKGSVTQNYNSFGVVNDPNSLIDSLRAPPSVSDDPNDSGSDLEEDGQPHEVAESSGIVAIWLIPLHFSFAFQFPLQRFLQCQLKTGVIAWVSLLGLVVNVVLSWLLVYVWDFGLIGAAIALDVSWWVLVIGMFGYTVCGGCPLTWNGFSMEAFSGLWEFFKLSLASGVMLYLENWYYRILLLMTGQLENATVAVDALSVCMTINGLEMMIPFAFFAGTGVRVANELGAGKWKSAKFAIIVLNSVQPVLSGVAVGSGWQRLYISRLVEKYGADFQRMMMDIKLNPMQHSVATLEKLYYKLLVVSCDGKFDDALQKYKLAKENIKEIPSFQSRKLLLACSLNLMACYLKTRQYDECIKEGSEVLAYDAKNLKALYRRGQAYKERGLLQDVVTDLSNALEVSPDDDIIGELLRDTKEQLIKEGGHCAPGRLVIEEITEEVENSGDSSKSYNIANNGNLKSNSDSIDTLKKDPEAIRSFQNFISKADPATLASLNIGQSQDVSPDMIKASSDMIGKMSPEELQKMFDMASSFQGNNPFLRGGSSDSPFNSGSVPPNVTPDMLKTATDMISKIPPDDLKKMFEMASLMKGKESIPSAAAVDKKGRNLSQSNFPSSSTTRAFGESSSSDNAFSNIINASEPNFPSSSTDLQEQMRNQMKDPAMRQHRSEKGESSIKALGQKMLMEMKSPLRIDKRKMDALLVKVKLLKSGYVN</sequence>
<feature type="compositionally biased region" description="Acidic residues" evidence="4">
    <location>
        <begin position="113"/>
        <end position="124"/>
    </location>
</feature>
<evidence type="ECO:0000256" key="4">
    <source>
        <dbReference type="SAM" id="MobiDB-lite"/>
    </source>
</evidence>
<dbReference type="InterPro" id="IPR011990">
    <property type="entry name" value="TPR-like_helical_dom_sf"/>
</dbReference>
<dbReference type="EMBL" id="OX451739">
    <property type="protein sequence ID" value="CAI8610975.1"/>
    <property type="molecule type" value="Genomic_DNA"/>
</dbReference>
<feature type="region of interest" description="Disordered" evidence="4">
    <location>
        <begin position="105"/>
        <end position="126"/>
    </location>
</feature>
<dbReference type="InterPro" id="IPR002528">
    <property type="entry name" value="MATE_fam"/>
</dbReference>
<dbReference type="InterPro" id="IPR019002">
    <property type="entry name" value="Ribosome_biogenesis_Nop16"/>
</dbReference>
<dbReference type="GO" id="GO:0042910">
    <property type="term" value="F:xenobiotic transmembrane transporter activity"/>
    <property type="evidence" value="ECO:0007669"/>
    <property type="project" value="InterPro"/>
</dbReference>
<dbReference type="Pfam" id="PF01554">
    <property type="entry name" value="MatE"/>
    <property type="match status" value="1"/>
</dbReference>
<feature type="region of interest" description="Disordered" evidence="4">
    <location>
        <begin position="671"/>
        <end position="701"/>
    </location>
</feature>
<comment type="caution">
    <text evidence="3">Lacks conserved residue(s) required for the propagation of feature annotation.</text>
</comment>
<feature type="transmembrane region" description="Helical" evidence="3">
    <location>
        <begin position="271"/>
        <end position="294"/>
    </location>
</feature>
<feature type="transmembrane region" description="Helical" evidence="3">
    <location>
        <begin position="315"/>
        <end position="336"/>
    </location>
</feature>
<comment type="similarity">
    <text evidence="1 3">Belongs to the multi antimicrobial extrusion (MATE) (TC 2.A.66.1) family.</text>
</comment>
<feature type="compositionally biased region" description="Polar residues" evidence="4">
    <location>
        <begin position="680"/>
        <end position="701"/>
    </location>
</feature>
<accession>A0AAV1AK99</accession>
<dbReference type="SMART" id="SM00028">
    <property type="entry name" value="TPR"/>
    <property type="match status" value="2"/>
</dbReference>
<dbReference type="GO" id="GO:0016020">
    <property type="term" value="C:membrane"/>
    <property type="evidence" value="ECO:0007669"/>
    <property type="project" value="InterPro"/>
</dbReference>
<feature type="repeat" description="TPR" evidence="2">
    <location>
        <begin position="448"/>
        <end position="481"/>
    </location>
</feature>
<evidence type="ECO:0000256" key="3">
    <source>
        <dbReference type="RuleBase" id="RU004914"/>
    </source>
</evidence>
<reference evidence="5 6" key="1">
    <citation type="submission" date="2023-01" db="EMBL/GenBank/DDBJ databases">
        <authorList>
            <person name="Kreplak J."/>
        </authorList>
    </citation>
    <scope>NUCLEOTIDE SEQUENCE [LARGE SCALE GENOMIC DNA]</scope>
</reference>
<protein>
    <recommendedName>
        <fullName evidence="3">Protein DETOXIFICATION</fullName>
    </recommendedName>
    <alternativeName>
        <fullName evidence="3">Multidrug and toxic compound extrusion protein</fullName>
    </alternativeName>
</protein>
<organism evidence="5 6">
    <name type="scientific">Vicia faba</name>
    <name type="common">Broad bean</name>
    <name type="synonym">Faba vulgaris</name>
    <dbReference type="NCBI Taxonomy" id="3906"/>
    <lineage>
        <taxon>Eukaryota</taxon>
        <taxon>Viridiplantae</taxon>
        <taxon>Streptophyta</taxon>
        <taxon>Embryophyta</taxon>
        <taxon>Tracheophyta</taxon>
        <taxon>Spermatophyta</taxon>
        <taxon>Magnoliopsida</taxon>
        <taxon>eudicotyledons</taxon>
        <taxon>Gunneridae</taxon>
        <taxon>Pentapetalae</taxon>
        <taxon>rosids</taxon>
        <taxon>fabids</taxon>
        <taxon>Fabales</taxon>
        <taxon>Fabaceae</taxon>
        <taxon>Papilionoideae</taxon>
        <taxon>50 kb inversion clade</taxon>
        <taxon>NPAAA clade</taxon>
        <taxon>Hologalegina</taxon>
        <taxon>IRL clade</taxon>
        <taxon>Fabeae</taxon>
        <taxon>Vicia</taxon>
    </lineage>
</organism>
<keyword evidence="3" id="KW-1133">Transmembrane helix</keyword>
<evidence type="ECO:0000256" key="1">
    <source>
        <dbReference type="ARBA" id="ARBA00010199"/>
    </source>
</evidence>
<dbReference type="InterPro" id="IPR053319">
    <property type="entry name" value="OEP61"/>
</dbReference>
<feature type="transmembrane region" description="Helical" evidence="3">
    <location>
        <begin position="166"/>
        <end position="189"/>
    </location>
</feature>
<gene>
    <name evidence="5" type="ORF">VFH_IV207360</name>
</gene>
<keyword evidence="2" id="KW-0802">TPR repeat</keyword>
<dbReference type="SUPFAM" id="SSF48452">
    <property type="entry name" value="TPR-like"/>
    <property type="match status" value="1"/>
</dbReference>
<proteinExistence type="inferred from homology"/>
<evidence type="ECO:0000313" key="5">
    <source>
        <dbReference type="EMBL" id="CAI8610975.1"/>
    </source>
</evidence>
<dbReference type="GO" id="GO:0015297">
    <property type="term" value="F:antiporter activity"/>
    <property type="evidence" value="ECO:0007669"/>
    <property type="project" value="InterPro"/>
</dbReference>
<evidence type="ECO:0000256" key="2">
    <source>
        <dbReference type="PROSITE-ProRule" id="PRU00339"/>
    </source>
</evidence>
<keyword evidence="3" id="KW-0472">Membrane</keyword>
<evidence type="ECO:0000313" key="6">
    <source>
        <dbReference type="Proteomes" id="UP001157006"/>
    </source>
</evidence>
<feature type="transmembrane region" description="Helical" evidence="3">
    <location>
        <begin position="231"/>
        <end position="251"/>
    </location>
</feature>
<dbReference type="InterPro" id="IPR019734">
    <property type="entry name" value="TPR_rpt"/>
</dbReference>
<dbReference type="PROSITE" id="PS50005">
    <property type="entry name" value="TPR"/>
    <property type="match status" value="1"/>
</dbReference>
<keyword evidence="3" id="KW-0812">Transmembrane</keyword>